<proteinExistence type="predicted"/>
<dbReference type="EMBL" id="JACCFK010000001">
    <property type="protein sequence ID" value="NYI87668.1"/>
    <property type="molecule type" value="Genomic_DNA"/>
</dbReference>
<feature type="transmembrane region" description="Helical" evidence="2">
    <location>
        <begin position="70"/>
        <end position="90"/>
    </location>
</feature>
<keyword evidence="2" id="KW-0472">Membrane</keyword>
<name>A0A853AY77_9PSEU</name>
<reference evidence="3 4" key="1">
    <citation type="submission" date="2020-07" db="EMBL/GenBank/DDBJ databases">
        <title>Sequencing the genomes of 1000 actinobacteria strains.</title>
        <authorList>
            <person name="Klenk H.-P."/>
        </authorList>
    </citation>
    <scope>NUCLEOTIDE SEQUENCE [LARGE SCALE GENOMIC DNA]</scope>
    <source>
        <strain evidence="3 4">DSM 104006</strain>
    </source>
</reference>
<evidence type="ECO:0000313" key="3">
    <source>
        <dbReference type="EMBL" id="NYI87668.1"/>
    </source>
</evidence>
<keyword evidence="4" id="KW-1185">Reference proteome</keyword>
<dbReference type="Proteomes" id="UP000549616">
    <property type="component" value="Unassembled WGS sequence"/>
</dbReference>
<organism evidence="3 4">
    <name type="scientific">Amycolatopsis endophytica</name>
    <dbReference type="NCBI Taxonomy" id="860233"/>
    <lineage>
        <taxon>Bacteria</taxon>
        <taxon>Bacillati</taxon>
        <taxon>Actinomycetota</taxon>
        <taxon>Actinomycetes</taxon>
        <taxon>Pseudonocardiales</taxon>
        <taxon>Pseudonocardiaceae</taxon>
        <taxon>Amycolatopsis</taxon>
    </lineage>
</organism>
<feature type="compositionally biased region" description="Basic and acidic residues" evidence="1">
    <location>
        <begin position="45"/>
        <end position="66"/>
    </location>
</feature>
<evidence type="ECO:0000256" key="2">
    <source>
        <dbReference type="SAM" id="Phobius"/>
    </source>
</evidence>
<evidence type="ECO:0000313" key="4">
    <source>
        <dbReference type="Proteomes" id="UP000549616"/>
    </source>
</evidence>
<dbReference type="RefSeq" id="WP_179772033.1">
    <property type="nucleotide sequence ID" value="NZ_JACCFK010000001.1"/>
</dbReference>
<evidence type="ECO:0000256" key="1">
    <source>
        <dbReference type="SAM" id="MobiDB-lite"/>
    </source>
</evidence>
<keyword evidence="2" id="KW-1133">Transmembrane helix</keyword>
<dbReference type="AlphaFoldDB" id="A0A853AY77"/>
<feature type="region of interest" description="Disordered" evidence="1">
    <location>
        <begin position="45"/>
        <end position="69"/>
    </location>
</feature>
<protein>
    <submittedName>
        <fullName evidence="3">Uncharacterized protein</fullName>
    </submittedName>
</protein>
<accession>A0A853AY77</accession>
<comment type="caution">
    <text evidence="3">The sequence shown here is derived from an EMBL/GenBank/DDBJ whole genome shotgun (WGS) entry which is preliminary data.</text>
</comment>
<keyword evidence="2" id="KW-0812">Transmembrane</keyword>
<sequence>MQVIHLDDHVWTLTRGFAPWKSLVQPMNIAPGEYHRYRALPADPRRTTAEWRKERREQRKTGRQDRGTSGWHWLCLAPLLLVVGLAGQIVKRSSSARRSCCGSCWCRSRCWRCSRRCCAGS</sequence>
<gene>
    <name evidence="3" type="ORF">HNR02_000991</name>
</gene>